<gene>
    <name evidence="1" type="ORF">E0485_07645</name>
</gene>
<organism evidence="1 2">
    <name type="scientific">Paenibacillus albiflavus</name>
    <dbReference type="NCBI Taxonomy" id="2545760"/>
    <lineage>
        <taxon>Bacteria</taxon>
        <taxon>Bacillati</taxon>
        <taxon>Bacillota</taxon>
        <taxon>Bacilli</taxon>
        <taxon>Bacillales</taxon>
        <taxon>Paenibacillaceae</taxon>
        <taxon>Paenibacillus</taxon>
    </lineage>
</organism>
<comment type="caution">
    <text evidence="1">The sequence shown here is derived from an EMBL/GenBank/DDBJ whole genome shotgun (WGS) entry which is preliminary data.</text>
</comment>
<evidence type="ECO:0008006" key="3">
    <source>
        <dbReference type="Google" id="ProtNLM"/>
    </source>
</evidence>
<keyword evidence="2" id="KW-1185">Reference proteome</keyword>
<protein>
    <recommendedName>
        <fullName evidence="3">Lipoprotein</fullName>
    </recommendedName>
</protein>
<dbReference type="RefSeq" id="WP_132417378.1">
    <property type="nucleotide sequence ID" value="NZ_SKFG01000004.1"/>
</dbReference>
<evidence type="ECO:0000313" key="1">
    <source>
        <dbReference type="EMBL" id="TCZ78927.1"/>
    </source>
</evidence>
<dbReference type="OrthoDB" id="2657915at2"/>
<reference evidence="1 2" key="1">
    <citation type="submission" date="2019-03" db="EMBL/GenBank/DDBJ databases">
        <authorList>
            <person name="Kim M.K.M."/>
        </authorList>
    </citation>
    <scope>NUCLEOTIDE SEQUENCE [LARGE SCALE GENOMIC DNA]</scope>
    <source>
        <strain evidence="1 2">18JY21-1</strain>
    </source>
</reference>
<accession>A0A4R4EH22</accession>
<dbReference type="Proteomes" id="UP000295418">
    <property type="component" value="Unassembled WGS sequence"/>
</dbReference>
<dbReference type="PROSITE" id="PS51257">
    <property type="entry name" value="PROKAR_LIPOPROTEIN"/>
    <property type="match status" value="1"/>
</dbReference>
<name>A0A4R4EH22_9BACL</name>
<proteinExistence type="predicted"/>
<evidence type="ECO:0000313" key="2">
    <source>
        <dbReference type="Proteomes" id="UP000295418"/>
    </source>
</evidence>
<dbReference type="AlphaFoldDB" id="A0A4R4EH22"/>
<sequence length="358" mass="41238">MHRQRPLMMLACVLAVSLAITGCSMKKAPGPKSIVLAAIDKISSANSYEFSKTIQFNELSTNIVLSNQMEESKWIFSFLNKSQVHISGIYQKSPHRIEMTIEFITGDEIPKSILMPVLVTEDKTYIQIADLPDLNIPPETIGKYVEIDRSKSPLNKAHKDTEDGMQRRSLAQFNEEPFFKKTFKNANMSSPDNDMQQAYTFSVTEDNLDQLIKVFVKEVVPVMLDLISDKTKVGYILGDKSIDDLEKRLREVQQRDIQSWLDGVRKSFNLNNLQITSTIDKDGFLRSEESIANLAYLNGNDFFKLDMIYSERYSKMNEPAQFRMEEPANIIHKNELDALLQNFKHEIEPKQYDQHWIH</sequence>
<dbReference type="EMBL" id="SKFG01000004">
    <property type="protein sequence ID" value="TCZ78927.1"/>
    <property type="molecule type" value="Genomic_DNA"/>
</dbReference>